<sequence>MNDLEDEEKAIECWHAAFKRGTDFDLWGQPVEAIDGYQRLSKQIQKYSTSDSPLFTDEQKRVLIKIAICLDLRCKALLHQGAIEGISLDDLKKIESTFKKLLNTRSKDFPVDVVAAQLQAQTAPTNQFYENEGEEQRERAKGSLLPKPVHFGGKSVLTIRIEKIGLKDAAQYIDPRIQVSVKDSQGSDLTSLQDTPVAIAKEDNYVIFNMDVHIQKSMDSLPPGYAIFFEFQHYKPKKQTVSTRCWAFMEQDEIRDGPAVLELYKKPANFKRKGLKLLTVKPLFLHLKLFLNT</sequence>
<dbReference type="GO" id="GO:0046329">
    <property type="term" value="P:negative regulation of JNK cascade"/>
    <property type="evidence" value="ECO:0007669"/>
    <property type="project" value="UniProtKB-ARBA"/>
</dbReference>
<dbReference type="FunFam" id="1.20.120.360:FF:000001">
    <property type="entry name" value="Axin interactor, dorsalization-associated protein"/>
    <property type="match status" value="1"/>
</dbReference>
<dbReference type="InterPro" id="IPR035892">
    <property type="entry name" value="C2_domain_sf"/>
</dbReference>
<dbReference type="Proteomes" id="UP001634394">
    <property type="component" value="Unassembled WGS sequence"/>
</dbReference>
<organism evidence="5 6">
    <name type="scientific">Sinanodonta woodiana</name>
    <name type="common">Chinese pond mussel</name>
    <name type="synonym">Anodonta woodiana</name>
    <dbReference type="NCBI Taxonomy" id="1069815"/>
    <lineage>
        <taxon>Eukaryota</taxon>
        <taxon>Metazoa</taxon>
        <taxon>Spiralia</taxon>
        <taxon>Lophotrochozoa</taxon>
        <taxon>Mollusca</taxon>
        <taxon>Bivalvia</taxon>
        <taxon>Autobranchia</taxon>
        <taxon>Heteroconchia</taxon>
        <taxon>Palaeoheterodonta</taxon>
        <taxon>Unionida</taxon>
        <taxon>Unionoidea</taxon>
        <taxon>Unionidae</taxon>
        <taxon>Unioninae</taxon>
        <taxon>Sinanodonta</taxon>
    </lineage>
</organism>
<dbReference type="FunFam" id="2.60.40.150:FF:000059">
    <property type="entry name" value="Axin interactor, dorsalization-associated protein"/>
    <property type="match status" value="1"/>
</dbReference>
<evidence type="ECO:0000256" key="3">
    <source>
        <dbReference type="ARBA" id="ARBA00059715"/>
    </source>
</evidence>
<comment type="caution">
    <text evidence="5">The sequence shown here is derived from an EMBL/GenBank/DDBJ whole genome shotgun (WGS) entry which is preliminary data.</text>
</comment>
<dbReference type="InterPro" id="IPR025939">
    <property type="entry name" value="Aida_C"/>
</dbReference>
<proteinExistence type="inferred from homology"/>
<dbReference type="SUPFAM" id="SSF109779">
    <property type="entry name" value="Domain from hypothetical 2610208m17rik protein"/>
    <property type="match status" value="1"/>
</dbReference>
<dbReference type="InterPro" id="IPR023421">
    <property type="entry name" value="AIDA_N"/>
</dbReference>
<keyword evidence="2" id="KW-0217">Developmental protein</keyword>
<gene>
    <name evidence="5" type="ORF">ACJMK2_036338</name>
</gene>
<dbReference type="Pfam" id="PF08910">
    <property type="entry name" value="Aida_N"/>
    <property type="match status" value="1"/>
</dbReference>
<dbReference type="PANTHER" id="PTHR28654">
    <property type="entry name" value="AXIN INTERACTOR, DORSALIZATION-ASSOCIATED PROTEIN"/>
    <property type="match status" value="1"/>
</dbReference>
<evidence type="ECO:0000313" key="5">
    <source>
        <dbReference type="EMBL" id="KAL3873192.1"/>
    </source>
</evidence>
<reference evidence="5 6" key="1">
    <citation type="submission" date="2024-11" db="EMBL/GenBank/DDBJ databases">
        <title>Chromosome-level genome assembly of the freshwater bivalve Anodonta woodiana.</title>
        <authorList>
            <person name="Chen X."/>
        </authorList>
    </citation>
    <scope>NUCLEOTIDE SEQUENCE [LARGE SCALE GENOMIC DNA]</scope>
    <source>
        <strain evidence="5">MN2024</strain>
        <tissue evidence="5">Gills</tissue>
    </source>
</reference>
<evidence type="ECO:0000313" key="6">
    <source>
        <dbReference type="Proteomes" id="UP001634394"/>
    </source>
</evidence>
<dbReference type="Gene3D" id="1.20.120.360">
    <property type="entry name" value="Axin interactor, dorsalization-associated protein, N-terminal domain"/>
    <property type="match status" value="1"/>
</dbReference>
<dbReference type="AlphaFoldDB" id="A0ABD3WH80"/>
<evidence type="ECO:0000256" key="2">
    <source>
        <dbReference type="ARBA" id="ARBA00022473"/>
    </source>
</evidence>
<name>A0ABD3WH80_SINWO</name>
<accession>A0ABD3WH80</accession>
<feature type="domain" description="C2 Aida-type" evidence="4">
    <location>
        <begin position="145"/>
        <end position="292"/>
    </location>
</feature>
<dbReference type="Gene3D" id="2.60.40.150">
    <property type="entry name" value="C2 domain"/>
    <property type="match status" value="1"/>
</dbReference>
<dbReference type="EMBL" id="JBJQND010000006">
    <property type="protein sequence ID" value="KAL3873192.1"/>
    <property type="molecule type" value="Genomic_DNA"/>
</dbReference>
<evidence type="ECO:0000256" key="1">
    <source>
        <dbReference type="ARBA" id="ARBA00007205"/>
    </source>
</evidence>
<protein>
    <recommendedName>
        <fullName evidence="4">C2 Aida-type domain-containing protein</fullName>
    </recommendedName>
</protein>
<evidence type="ECO:0000259" key="4">
    <source>
        <dbReference type="PROSITE" id="PS51911"/>
    </source>
</evidence>
<comment type="function">
    <text evidence="3">Acts as a ventralizing factor during embryogenesis. Inhibits axin-mediated JNK activation by binding axin and disrupting axin homodimerization. This in turn antagonizes a Wnt/beta-catenin-independent dorsalization pathway activated by AXIN/JNK-signaling.</text>
</comment>
<keyword evidence="6" id="KW-1185">Reference proteome</keyword>
<comment type="similarity">
    <text evidence="1">Belongs to the AIDA family.</text>
</comment>
<dbReference type="PROSITE" id="PS51911">
    <property type="entry name" value="C2_AIDA"/>
    <property type="match status" value="1"/>
</dbReference>
<dbReference type="PANTHER" id="PTHR28654:SF1">
    <property type="entry name" value="AXIN INTERACTOR, DORSALIZATION-ASSOCIATED PROTEIN"/>
    <property type="match status" value="1"/>
</dbReference>
<dbReference type="InterPro" id="IPR036818">
    <property type="entry name" value="AIDA_N_sf"/>
</dbReference>
<dbReference type="Pfam" id="PF14186">
    <property type="entry name" value="Aida_C2"/>
    <property type="match status" value="1"/>
</dbReference>